<gene>
    <name evidence="2" type="ORF">GCM10009665_80150</name>
</gene>
<evidence type="ECO:0000313" key="3">
    <source>
        <dbReference type="Proteomes" id="UP001500037"/>
    </source>
</evidence>
<protein>
    <recommendedName>
        <fullName evidence="4">MMPL family protein</fullName>
    </recommendedName>
</protein>
<feature type="transmembrane region" description="Helical" evidence="1">
    <location>
        <begin position="15"/>
        <end position="34"/>
    </location>
</feature>
<name>A0ABN1TEU7_9ACTN</name>
<evidence type="ECO:0000313" key="2">
    <source>
        <dbReference type="EMBL" id="GAA1079242.1"/>
    </source>
</evidence>
<keyword evidence="1" id="KW-0472">Membrane</keyword>
<keyword evidence="3" id="KW-1185">Reference proteome</keyword>
<accession>A0ABN1TEU7</accession>
<comment type="caution">
    <text evidence="2">The sequence shown here is derived from an EMBL/GenBank/DDBJ whole genome shotgun (WGS) entry which is preliminary data.</text>
</comment>
<dbReference type="EMBL" id="BAAALF010000798">
    <property type="protein sequence ID" value="GAA1079242.1"/>
    <property type="molecule type" value="Genomic_DNA"/>
</dbReference>
<evidence type="ECO:0008006" key="4">
    <source>
        <dbReference type="Google" id="ProtNLM"/>
    </source>
</evidence>
<keyword evidence="1" id="KW-1133">Transmembrane helix</keyword>
<proteinExistence type="predicted"/>
<sequence length="50" mass="5184">MVAVFGGFMLALDPVIKSIGFALAVGVFIDAFIVRMTLVPAAMSLLPVAC</sequence>
<reference evidence="2 3" key="1">
    <citation type="journal article" date="2019" name="Int. J. Syst. Evol. Microbiol.">
        <title>The Global Catalogue of Microorganisms (GCM) 10K type strain sequencing project: providing services to taxonomists for standard genome sequencing and annotation.</title>
        <authorList>
            <consortium name="The Broad Institute Genomics Platform"/>
            <consortium name="The Broad Institute Genome Sequencing Center for Infectious Disease"/>
            <person name="Wu L."/>
            <person name="Ma J."/>
        </authorList>
    </citation>
    <scope>NUCLEOTIDE SEQUENCE [LARGE SCALE GENOMIC DNA]</scope>
    <source>
        <strain evidence="2 3">JCM 13004</strain>
    </source>
</reference>
<evidence type="ECO:0000256" key="1">
    <source>
        <dbReference type="SAM" id="Phobius"/>
    </source>
</evidence>
<organism evidence="2 3">
    <name type="scientific">Kitasatospora nipponensis</name>
    <dbReference type="NCBI Taxonomy" id="258049"/>
    <lineage>
        <taxon>Bacteria</taxon>
        <taxon>Bacillati</taxon>
        <taxon>Actinomycetota</taxon>
        <taxon>Actinomycetes</taxon>
        <taxon>Kitasatosporales</taxon>
        <taxon>Streptomycetaceae</taxon>
        <taxon>Kitasatospora</taxon>
    </lineage>
</organism>
<keyword evidence="1" id="KW-0812">Transmembrane</keyword>
<dbReference type="Proteomes" id="UP001500037">
    <property type="component" value="Unassembled WGS sequence"/>
</dbReference>